<dbReference type="PANTHER" id="PTHR33529:SF8">
    <property type="entry name" value="PERMEASE, YJGP_YJGQ FAMILY"/>
    <property type="match status" value="1"/>
</dbReference>
<dbReference type="STRING" id="683125.SAMN05660206_103326"/>
<proteinExistence type="predicted"/>
<sequence>MLNIIDRYIIKKYLSTFVFTVGIFIVVIVVFDVSEKLDDFLKNKAPMSRVFFEYYALGSIPFFLNMLTPLINFVAVIFFTSKMADQTEIVPILSGGMSFNRFLRPYMIAAGLIFTFTLVSNLWIIPYTNKIKVNFESVYVKPHKVSTTTLSTHMQIDSNTYVYIDNFDTKRNVGFNFSLEKFDGDHMIEKLMAQRITWDSVATKWKIEDYTVRKIDGLRETMEQGTARDTTLDMLPRDFEVYDDVFTAMDTKELNERIKKEETRGTGMMTDLLLERYKRYMGPFSAFILTLMGVSLSSKKVRGGIGLSLGIGIGLSFAFIVLVQFSTMFSLKGGLPPLIAMLIPNVLFLALALWLKYKAPK</sequence>
<feature type="transmembrane region" description="Helical" evidence="6">
    <location>
        <begin position="54"/>
        <end position="79"/>
    </location>
</feature>
<feature type="transmembrane region" description="Helical" evidence="6">
    <location>
        <begin position="106"/>
        <end position="125"/>
    </location>
</feature>
<evidence type="ECO:0000313" key="8">
    <source>
        <dbReference type="Proteomes" id="UP000198785"/>
    </source>
</evidence>
<evidence type="ECO:0000256" key="2">
    <source>
        <dbReference type="ARBA" id="ARBA00022475"/>
    </source>
</evidence>
<feature type="transmembrane region" description="Helical" evidence="6">
    <location>
        <begin position="12"/>
        <end position="34"/>
    </location>
</feature>
<dbReference type="InterPro" id="IPR005495">
    <property type="entry name" value="LptG/LptF_permease"/>
</dbReference>
<keyword evidence="4 6" id="KW-1133">Transmembrane helix</keyword>
<dbReference type="GO" id="GO:0043190">
    <property type="term" value="C:ATP-binding cassette (ABC) transporter complex"/>
    <property type="evidence" value="ECO:0007669"/>
    <property type="project" value="TreeGrafter"/>
</dbReference>
<keyword evidence="8" id="KW-1185">Reference proteome</keyword>
<feature type="transmembrane region" description="Helical" evidence="6">
    <location>
        <begin position="280"/>
        <end position="298"/>
    </location>
</feature>
<dbReference type="PANTHER" id="PTHR33529">
    <property type="entry name" value="SLR0882 PROTEIN-RELATED"/>
    <property type="match status" value="1"/>
</dbReference>
<dbReference type="OrthoDB" id="9807977at2"/>
<reference evidence="7 8" key="1">
    <citation type="submission" date="2016-10" db="EMBL/GenBank/DDBJ databases">
        <authorList>
            <person name="de Groot N.N."/>
        </authorList>
    </citation>
    <scope>NUCLEOTIDE SEQUENCE [LARGE SCALE GENOMIC DNA]</scope>
    <source>
        <strain evidence="7 8">DSM 22789</strain>
    </source>
</reference>
<evidence type="ECO:0000256" key="1">
    <source>
        <dbReference type="ARBA" id="ARBA00004651"/>
    </source>
</evidence>
<name>A0A1I6RBK7_9SPHI</name>
<protein>
    <submittedName>
        <fullName evidence="7">Lipopolysaccharide export system permease protein</fullName>
    </submittedName>
</protein>
<keyword evidence="2" id="KW-1003">Cell membrane</keyword>
<comment type="subcellular location">
    <subcellularLocation>
        <location evidence="1">Cell membrane</location>
        <topology evidence="1">Multi-pass membrane protein</topology>
    </subcellularLocation>
</comment>
<dbReference type="AlphaFoldDB" id="A0A1I6RBK7"/>
<dbReference type="GO" id="GO:0015920">
    <property type="term" value="P:lipopolysaccharide transport"/>
    <property type="evidence" value="ECO:0007669"/>
    <property type="project" value="TreeGrafter"/>
</dbReference>
<organism evidence="7 8">
    <name type="scientific">Sphingobacterium wenxiniae</name>
    <dbReference type="NCBI Taxonomy" id="683125"/>
    <lineage>
        <taxon>Bacteria</taxon>
        <taxon>Pseudomonadati</taxon>
        <taxon>Bacteroidota</taxon>
        <taxon>Sphingobacteriia</taxon>
        <taxon>Sphingobacteriales</taxon>
        <taxon>Sphingobacteriaceae</taxon>
        <taxon>Sphingobacterium</taxon>
    </lineage>
</organism>
<keyword evidence="5 6" id="KW-0472">Membrane</keyword>
<gene>
    <name evidence="7" type="ORF">SAMN05660206_103326</name>
</gene>
<evidence type="ECO:0000256" key="4">
    <source>
        <dbReference type="ARBA" id="ARBA00022989"/>
    </source>
</evidence>
<feature type="transmembrane region" description="Helical" evidence="6">
    <location>
        <begin position="305"/>
        <end position="325"/>
    </location>
</feature>
<evidence type="ECO:0000256" key="5">
    <source>
        <dbReference type="ARBA" id="ARBA00023136"/>
    </source>
</evidence>
<dbReference type="Pfam" id="PF03739">
    <property type="entry name" value="LptF_LptG"/>
    <property type="match status" value="1"/>
</dbReference>
<feature type="transmembrane region" description="Helical" evidence="6">
    <location>
        <begin position="337"/>
        <end position="355"/>
    </location>
</feature>
<dbReference type="Proteomes" id="UP000198785">
    <property type="component" value="Unassembled WGS sequence"/>
</dbReference>
<evidence type="ECO:0000313" key="7">
    <source>
        <dbReference type="EMBL" id="SFS62045.1"/>
    </source>
</evidence>
<accession>A0A1I6RBK7</accession>
<evidence type="ECO:0000256" key="3">
    <source>
        <dbReference type="ARBA" id="ARBA00022692"/>
    </source>
</evidence>
<evidence type="ECO:0000256" key="6">
    <source>
        <dbReference type="SAM" id="Phobius"/>
    </source>
</evidence>
<dbReference type="EMBL" id="FOZZ01000003">
    <property type="protein sequence ID" value="SFS62045.1"/>
    <property type="molecule type" value="Genomic_DNA"/>
</dbReference>
<dbReference type="RefSeq" id="WP_093364536.1">
    <property type="nucleotide sequence ID" value="NZ_FOZZ01000003.1"/>
</dbReference>
<keyword evidence="3 6" id="KW-0812">Transmembrane</keyword>